<keyword evidence="2 5" id="KW-0812">Transmembrane</keyword>
<gene>
    <name evidence="9" type="ORF">SAMN06265350_104150</name>
</gene>
<dbReference type="SUPFAM" id="SSF52096">
    <property type="entry name" value="ClpP/crotonase"/>
    <property type="match status" value="1"/>
</dbReference>
<evidence type="ECO:0000313" key="10">
    <source>
        <dbReference type="Proteomes" id="UP000315971"/>
    </source>
</evidence>
<dbReference type="InterPro" id="IPR052165">
    <property type="entry name" value="Membrane_assoc_protease"/>
</dbReference>
<dbReference type="Pfam" id="PF24961">
    <property type="entry name" value="NfeD_membrane"/>
    <property type="match status" value="1"/>
</dbReference>
<dbReference type="Proteomes" id="UP000315971">
    <property type="component" value="Unassembled WGS sequence"/>
</dbReference>
<feature type="transmembrane region" description="Helical" evidence="5">
    <location>
        <begin position="348"/>
        <end position="369"/>
    </location>
</feature>
<dbReference type="Pfam" id="PF25145">
    <property type="entry name" value="NfeD1b_N"/>
    <property type="match status" value="1"/>
</dbReference>
<dbReference type="Pfam" id="PF01957">
    <property type="entry name" value="NfeD"/>
    <property type="match status" value="1"/>
</dbReference>
<dbReference type="InterPro" id="IPR056738">
    <property type="entry name" value="NfeD1b_N"/>
</dbReference>
<feature type="transmembrane region" description="Helical" evidence="5">
    <location>
        <begin position="317"/>
        <end position="336"/>
    </location>
</feature>
<proteinExistence type="predicted"/>
<dbReference type="RefSeq" id="WP_142603106.1">
    <property type="nucleotide sequence ID" value="NZ_FXSZ01000004.1"/>
</dbReference>
<dbReference type="SUPFAM" id="SSF141322">
    <property type="entry name" value="NfeD domain-like"/>
    <property type="match status" value="1"/>
</dbReference>
<evidence type="ECO:0000256" key="2">
    <source>
        <dbReference type="ARBA" id="ARBA00022692"/>
    </source>
</evidence>
<comment type="subcellular location">
    <subcellularLocation>
        <location evidence="1">Membrane</location>
        <topology evidence="1">Multi-pass membrane protein</topology>
    </subcellularLocation>
</comment>
<evidence type="ECO:0000256" key="1">
    <source>
        <dbReference type="ARBA" id="ARBA00004141"/>
    </source>
</evidence>
<sequence length="438" mass="46999">MKLKLKSSLFNFNPSLRLAVVTLLILIPFELSAQKGISITVDGTINPSSAAYIHRGIEQAKIEKAECLLIHLNTPGGLLASTRKIVSDILESPVPVVVYVSPGGAHAGSAGVFITLAANVAAMAPGTNIGAAHPVDMQGQRDTIMNDKATNDAAAFIRTIAEKRKRNLQWAEEAVRKSLAITENEALSKNVIDLIAKNDQELLNQINGRSIELTTGTKILNTKNAEVKSVEMGAPERILSLLSDPNIAYLLFLLGLYGILFELYNPGAILPGIVGVIALLLALYSMNTLPINYVGLALIIFAIILFLLEIKVVSHGLLAIGGVVSLFFGSLMLIRSDSSLEYVSISKTIIISSVVTTAFFFLSIIGIGLRAQRLKPVTGVDGLVGELGEALETLNPNGTVRVHGEVWNAESISGRINQGEKILVVEMKNLKLYIRSTT</sequence>
<keyword evidence="10" id="KW-1185">Reference proteome</keyword>
<evidence type="ECO:0000313" key="9">
    <source>
        <dbReference type="EMBL" id="SMO59749.1"/>
    </source>
</evidence>
<dbReference type="EMBL" id="FXSZ01000004">
    <property type="protein sequence ID" value="SMO59749.1"/>
    <property type="molecule type" value="Genomic_DNA"/>
</dbReference>
<evidence type="ECO:0000259" key="6">
    <source>
        <dbReference type="Pfam" id="PF01957"/>
    </source>
</evidence>
<dbReference type="InterPro" id="IPR056739">
    <property type="entry name" value="NfeD_membrane"/>
</dbReference>
<dbReference type="AlphaFoldDB" id="A0A521CJW1"/>
<dbReference type="FunFam" id="3.90.226.10:FF:000089">
    <property type="entry name" value="Membrane-bound serine protease"/>
    <property type="match status" value="1"/>
</dbReference>
<feature type="transmembrane region" description="Helical" evidence="5">
    <location>
        <begin position="269"/>
        <end position="285"/>
    </location>
</feature>
<accession>A0A521CJW1</accession>
<dbReference type="InterPro" id="IPR012340">
    <property type="entry name" value="NA-bd_OB-fold"/>
</dbReference>
<dbReference type="Gene3D" id="3.90.226.10">
    <property type="entry name" value="2-enoyl-CoA Hydratase, Chain A, domain 1"/>
    <property type="match status" value="1"/>
</dbReference>
<evidence type="ECO:0000256" key="5">
    <source>
        <dbReference type="SAM" id="Phobius"/>
    </source>
</evidence>
<reference evidence="9 10" key="1">
    <citation type="submission" date="2017-05" db="EMBL/GenBank/DDBJ databases">
        <authorList>
            <person name="Varghese N."/>
            <person name="Submissions S."/>
        </authorList>
    </citation>
    <scope>NUCLEOTIDE SEQUENCE [LARGE SCALE GENOMIC DNA]</scope>
    <source>
        <strain evidence="9 10">DSM 21342</strain>
    </source>
</reference>
<feature type="domain" description="NfeD integral membrane" evidence="7">
    <location>
        <begin position="246"/>
        <end position="363"/>
    </location>
</feature>
<dbReference type="InterPro" id="IPR029045">
    <property type="entry name" value="ClpP/crotonase-like_dom_sf"/>
</dbReference>
<organism evidence="9 10">
    <name type="scientific">Solitalea koreensis</name>
    <dbReference type="NCBI Taxonomy" id="543615"/>
    <lineage>
        <taxon>Bacteria</taxon>
        <taxon>Pseudomonadati</taxon>
        <taxon>Bacteroidota</taxon>
        <taxon>Sphingobacteriia</taxon>
        <taxon>Sphingobacteriales</taxon>
        <taxon>Sphingobacteriaceae</taxon>
        <taxon>Solitalea</taxon>
    </lineage>
</organism>
<keyword evidence="4 5" id="KW-0472">Membrane</keyword>
<dbReference type="InterPro" id="IPR002810">
    <property type="entry name" value="NfeD-like_C"/>
</dbReference>
<dbReference type="Gene3D" id="2.40.50.140">
    <property type="entry name" value="Nucleic acid-binding proteins"/>
    <property type="match status" value="1"/>
</dbReference>
<feature type="transmembrane region" description="Helical" evidence="5">
    <location>
        <begin position="247"/>
        <end position="264"/>
    </location>
</feature>
<dbReference type="PANTHER" id="PTHR33507:SF4">
    <property type="entry name" value="NODULATION COMPETITIVENESS PROTEIN NFED"/>
    <property type="match status" value="1"/>
</dbReference>
<evidence type="ECO:0000256" key="3">
    <source>
        <dbReference type="ARBA" id="ARBA00022989"/>
    </source>
</evidence>
<evidence type="ECO:0000256" key="4">
    <source>
        <dbReference type="ARBA" id="ARBA00023136"/>
    </source>
</evidence>
<dbReference type="GO" id="GO:0016020">
    <property type="term" value="C:membrane"/>
    <property type="evidence" value="ECO:0007669"/>
    <property type="project" value="UniProtKB-SubCell"/>
</dbReference>
<dbReference type="CDD" id="cd07020">
    <property type="entry name" value="Clp_protease_NfeD_1"/>
    <property type="match status" value="1"/>
</dbReference>
<keyword evidence="3 5" id="KW-1133">Transmembrane helix</keyword>
<evidence type="ECO:0000259" key="7">
    <source>
        <dbReference type="Pfam" id="PF24961"/>
    </source>
</evidence>
<dbReference type="PANTHER" id="PTHR33507">
    <property type="entry name" value="INNER MEMBRANE PROTEIN YBBJ"/>
    <property type="match status" value="1"/>
</dbReference>
<feature type="domain" description="NfeD-like C-terminal" evidence="6">
    <location>
        <begin position="380"/>
        <end position="435"/>
    </location>
</feature>
<feature type="transmembrane region" description="Helical" evidence="5">
    <location>
        <begin position="291"/>
        <end position="310"/>
    </location>
</feature>
<feature type="domain" description="NfeD1b N-terminal" evidence="8">
    <location>
        <begin position="39"/>
        <end position="228"/>
    </location>
</feature>
<evidence type="ECO:0000259" key="8">
    <source>
        <dbReference type="Pfam" id="PF25145"/>
    </source>
</evidence>
<protein>
    <submittedName>
        <fullName evidence="9">Nodulation efficiency protein NfeD</fullName>
    </submittedName>
</protein>
<name>A0A521CJW1_9SPHI</name>
<dbReference type="OrthoDB" id="9806253at2"/>